<keyword evidence="1" id="KW-0812">Transmembrane</keyword>
<dbReference type="Proteomes" id="UP000199045">
    <property type="component" value="Unassembled WGS sequence"/>
</dbReference>
<keyword evidence="1" id="KW-0472">Membrane</keyword>
<proteinExistence type="predicted"/>
<dbReference type="STRING" id="104663.SAMN04488121_103100"/>
<keyword evidence="1" id="KW-1133">Transmembrane helix</keyword>
<feature type="transmembrane region" description="Helical" evidence="1">
    <location>
        <begin position="96"/>
        <end position="120"/>
    </location>
</feature>
<evidence type="ECO:0000313" key="2">
    <source>
        <dbReference type="EMBL" id="SDF99260.1"/>
    </source>
</evidence>
<feature type="transmembrane region" description="Helical" evidence="1">
    <location>
        <begin position="52"/>
        <end position="75"/>
    </location>
</feature>
<feature type="transmembrane region" description="Helical" evidence="1">
    <location>
        <begin position="290"/>
        <end position="309"/>
    </location>
</feature>
<dbReference type="RefSeq" id="WP_089832382.1">
    <property type="nucleotide sequence ID" value="NZ_FNBN01000003.1"/>
</dbReference>
<evidence type="ECO:0000313" key="3">
    <source>
        <dbReference type="Proteomes" id="UP000199045"/>
    </source>
</evidence>
<feature type="transmembrane region" description="Helical" evidence="1">
    <location>
        <begin position="321"/>
        <end position="340"/>
    </location>
</feature>
<dbReference type="OrthoDB" id="630586at2"/>
<feature type="transmembrane region" description="Helical" evidence="1">
    <location>
        <begin position="12"/>
        <end position="32"/>
    </location>
</feature>
<protein>
    <submittedName>
        <fullName evidence="2">Uncharacterized protein</fullName>
    </submittedName>
</protein>
<gene>
    <name evidence="2" type="ORF">SAMN04488121_103100</name>
</gene>
<feature type="transmembrane region" description="Helical" evidence="1">
    <location>
        <begin position="258"/>
        <end position="278"/>
    </location>
</feature>
<name>A0A1G7QNP8_CHIFI</name>
<organism evidence="2 3">
    <name type="scientific">Chitinophaga filiformis</name>
    <name type="common">Myxococcus filiformis</name>
    <name type="synonym">Flexibacter filiformis</name>
    <dbReference type="NCBI Taxonomy" id="104663"/>
    <lineage>
        <taxon>Bacteria</taxon>
        <taxon>Pseudomonadati</taxon>
        <taxon>Bacteroidota</taxon>
        <taxon>Chitinophagia</taxon>
        <taxon>Chitinophagales</taxon>
        <taxon>Chitinophagaceae</taxon>
        <taxon>Chitinophaga</taxon>
    </lineage>
</organism>
<feature type="transmembrane region" description="Helical" evidence="1">
    <location>
        <begin position="193"/>
        <end position="211"/>
    </location>
</feature>
<feature type="transmembrane region" description="Helical" evidence="1">
    <location>
        <begin position="217"/>
        <end position="237"/>
    </location>
</feature>
<feature type="transmembrane region" description="Helical" evidence="1">
    <location>
        <begin position="126"/>
        <end position="148"/>
    </location>
</feature>
<evidence type="ECO:0000256" key="1">
    <source>
        <dbReference type="SAM" id="Phobius"/>
    </source>
</evidence>
<accession>A0A1G7QNP8</accession>
<reference evidence="3" key="1">
    <citation type="submission" date="2016-10" db="EMBL/GenBank/DDBJ databases">
        <authorList>
            <person name="Varghese N."/>
            <person name="Submissions S."/>
        </authorList>
    </citation>
    <scope>NUCLEOTIDE SEQUENCE [LARGE SCALE GENOMIC DNA]</scope>
    <source>
        <strain evidence="3">DSM 527</strain>
    </source>
</reference>
<sequence length="368" mass="42775">MALSKIFTIRYYAKNTGFFLVIFYFFFGIVPGGQLLSYHHTLIKGFTGNMDFLALVCLAWLLYNLKCIAFVVNVLSTKEHTFLYGTLGLLEGSTKWGTWLWLHTTLYAPVLIYSGIAAMIAIQLHFYLAAVVMVLFNIMMLIAPLWFYDHKMKHPGTVSFLARWQQWLNKTIRKPAWALYGYELLNNNMKSLAIAKVVSCLVVIATCSLMGKTYDVRFILVGFLVCILSQVILIYNHRRFDDLYLSLLPQLPLPVWKRYLQTGLLYLVLLLPESMLLAYKVWQQAAPEHLIMLVATGVSVLMLLRSLLYFPRMDQDKYFRWVLIIIVTLLFLGLAHLYWYGIILLQVPAFTIFYNRFYRYEAPLEKVD</sequence>
<dbReference type="AlphaFoldDB" id="A0A1G7QNP8"/>
<dbReference type="EMBL" id="FNBN01000003">
    <property type="protein sequence ID" value="SDF99260.1"/>
    <property type="molecule type" value="Genomic_DNA"/>
</dbReference>